<keyword evidence="11" id="KW-1185">Reference proteome</keyword>
<reference evidence="10 11" key="1">
    <citation type="submission" date="2019-01" db="EMBL/GenBank/DDBJ databases">
        <title>Egibacter rhizosphaerae EGI 80759T.</title>
        <authorList>
            <person name="Chen D.-D."/>
            <person name="Tian Y."/>
            <person name="Jiao J.-Y."/>
            <person name="Zhang X.-T."/>
            <person name="Zhang Y.-G."/>
            <person name="Zhang Y."/>
            <person name="Xiao M."/>
            <person name="Shu W.-S."/>
            <person name="Li W.-J."/>
        </authorList>
    </citation>
    <scope>NUCLEOTIDE SEQUENCE [LARGE SCALE GENOMIC DNA]</scope>
    <source>
        <strain evidence="10 11">EGI 80759</strain>
    </source>
</reference>
<evidence type="ECO:0000256" key="4">
    <source>
        <dbReference type="ARBA" id="ARBA00022519"/>
    </source>
</evidence>
<protein>
    <submittedName>
        <fullName evidence="10">ABC transporter permease</fullName>
    </submittedName>
</protein>
<dbReference type="Proteomes" id="UP000291469">
    <property type="component" value="Chromosome"/>
</dbReference>
<keyword evidence="4" id="KW-0997">Cell inner membrane</keyword>
<comment type="subcellular location">
    <subcellularLocation>
        <location evidence="1">Cell inner membrane</location>
        <topology evidence="1">Multi-pass membrane protein</topology>
    </subcellularLocation>
    <subcellularLocation>
        <location evidence="8">Cell membrane</location>
        <topology evidence="8">Multi-pass membrane protein</topology>
    </subcellularLocation>
</comment>
<sequence>MMIARRKAMSHRPAPGVGGKARDFRLLIPPPGKCVLYMFSVIVLVFVVAPVVMVVLTSLNAAGRVSFPPDGFTFQWYRTIPGSLWAAGLRSMLLAGMTASAAVLLGVPAALGMYRANFRGKSLLETGLRTPLTMPQVVTGVAIFQAYILVQGAGFNLVGTLPGLLVGHVVIATPFVITTVVAGLLKTDPRIVEAAEGLGATPVQAFWRITLPMLRPSILAAAFFAFLISFQNVPVSLFLGGAGASTLPVELFFAAQFSLSPQLFAAASVLIVVAGFATLIWYRTGGLRSSSL</sequence>
<keyword evidence="7 8" id="KW-0472">Membrane</keyword>
<feature type="transmembrane region" description="Helical" evidence="8">
    <location>
        <begin position="263"/>
        <end position="282"/>
    </location>
</feature>
<evidence type="ECO:0000313" key="11">
    <source>
        <dbReference type="Proteomes" id="UP000291469"/>
    </source>
</evidence>
<dbReference type="GO" id="GO:0055085">
    <property type="term" value="P:transmembrane transport"/>
    <property type="evidence" value="ECO:0007669"/>
    <property type="project" value="InterPro"/>
</dbReference>
<accession>A0A411YHG3</accession>
<proteinExistence type="inferred from homology"/>
<evidence type="ECO:0000256" key="1">
    <source>
        <dbReference type="ARBA" id="ARBA00004429"/>
    </source>
</evidence>
<evidence type="ECO:0000256" key="7">
    <source>
        <dbReference type="ARBA" id="ARBA00023136"/>
    </source>
</evidence>
<keyword evidence="2 8" id="KW-0813">Transport</keyword>
<dbReference type="CDD" id="cd06261">
    <property type="entry name" value="TM_PBP2"/>
    <property type="match status" value="1"/>
</dbReference>
<keyword evidence="5 8" id="KW-0812">Transmembrane</keyword>
<dbReference type="RefSeq" id="WP_131155541.1">
    <property type="nucleotide sequence ID" value="NZ_CP036402.1"/>
</dbReference>
<dbReference type="InterPro" id="IPR000515">
    <property type="entry name" value="MetI-like"/>
</dbReference>
<dbReference type="AlphaFoldDB" id="A0A411YHG3"/>
<dbReference type="PANTHER" id="PTHR43357:SF4">
    <property type="entry name" value="INNER MEMBRANE ABC TRANSPORTER PERMEASE PROTEIN YDCV"/>
    <property type="match status" value="1"/>
</dbReference>
<dbReference type="PROSITE" id="PS50928">
    <property type="entry name" value="ABC_TM1"/>
    <property type="match status" value="1"/>
</dbReference>
<dbReference type="GO" id="GO:0005886">
    <property type="term" value="C:plasma membrane"/>
    <property type="evidence" value="ECO:0007669"/>
    <property type="project" value="UniProtKB-SubCell"/>
</dbReference>
<dbReference type="KEGG" id="erz:ER308_13900"/>
<dbReference type="OrthoDB" id="9810794at2"/>
<evidence type="ECO:0000256" key="8">
    <source>
        <dbReference type="RuleBase" id="RU363032"/>
    </source>
</evidence>
<dbReference type="Pfam" id="PF00528">
    <property type="entry name" value="BPD_transp_1"/>
    <property type="match status" value="1"/>
</dbReference>
<dbReference type="PANTHER" id="PTHR43357">
    <property type="entry name" value="INNER MEMBRANE ABC TRANSPORTER PERMEASE PROTEIN YDCV"/>
    <property type="match status" value="1"/>
</dbReference>
<dbReference type="EMBL" id="CP036402">
    <property type="protein sequence ID" value="QBI20546.1"/>
    <property type="molecule type" value="Genomic_DNA"/>
</dbReference>
<evidence type="ECO:0000256" key="2">
    <source>
        <dbReference type="ARBA" id="ARBA00022448"/>
    </source>
</evidence>
<feature type="transmembrane region" description="Helical" evidence="8">
    <location>
        <begin position="137"/>
        <end position="158"/>
    </location>
</feature>
<feature type="transmembrane region" description="Helical" evidence="8">
    <location>
        <begin position="218"/>
        <end position="243"/>
    </location>
</feature>
<dbReference type="SUPFAM" id="SSF161098">
    <property type="entry name" value="MetI-like"/>
    <property type="match status" value="1"/>
</dbReference>
<dbReference type="Gene3D" id="1.10.3720.10">
    <property type="entry name" value="MetI-like"/>
    <property type="match status" value="1"/>
</dbReference>
<feature type="transmembrane region" description="Helical" evidence="8">
    <location>
        <begin position="164"/>
        <end position="185"/>
    </location>
</feature>
<feature type="transmembrane region" description="Helical" evidence="8">
    <location>
        <begin position="35"/>
        <end position="59"/>
    </location>
</feature>
<evidence type="ECO:0000256" key="5">
    <source>
        <dbReference type="ARBA" id="ARBA00022692"/>
    </source>
</evidence>
<gene>
    <name evidence="10" type="ORF">ER308_13900</name>
</gene>
<feature type="transmembrane region" description="Helical" evidence="8">
    <location>
        <begin position="92"/>
        <end position="116"/>
    </location>
</feature>
<name>A0A411YHG3_9ACTN</name>
<keyword evidence="3" id="KW-1003">Cell membrane</keyword>
<evidence type="ECO:0000256" key="6">
    <source>
        <dbReference type="ARBA" id="ARBA00022989"/>
    </source>
</evidence>
<organism evidence="10 11">
    <name type="scientific">Egibacter rhizosphaerae</name>
    <dbReference type="NCBI Taxonomy" id="1670831"/>
    <lineage>
        <taxon>Bacteria</taxon>
        <taxon>Bacillati</taxon>
        <taxon>Actinomycetota</taxon>
        <taxon>Nitriliruptoria</taxon>
        <taxon>Egibacterales</taxon>
        <taxon>Egibacteraceae</taxon>
        <taxon>Egibacter</taxon>
    </lineage>
</organism>
<dbReference type="InterPro" id="IPR035906">
    <property type="entry name" value="MetI-like_sf"/>
</dbReference>
<feature type="domain" description="ABC transmembrane type-1" evidence="9">
    <location>
        <begin position="88"/>
        <end position="281"/>
    </location>
</feature>
<keyword evidence="6 8" id="KW-1133">Transmembrane helix</keyword>
<evidence type="ECO:0000259" key="9">
    <source>
        <dbReference type="PROSITE" id="PS50928"/>
    </source>
</evidence>
<evidence type="ECO:0000313" key="10">
    <source>
        <dbReference type="EMBL" id="QBI20546.1"/>
    </source>
</evidence>
<comment type="similarity">
    <text evidence="8">Belongs to the binding-protein-dependent transport system permease family.</text>
</comment>
<evidence type="ECO:0000256" key="3">
    <source>
        <dbReference type="ARBA" id="ARBA00022475"/>
    </source>
</evidence>